<sequence>MRRLFCGGDLLRVSELPCSQSCHRPIQWCFLELFVIFVYKREKKLFQNDLNECIFVYVHEKDAIQRSVKSSGEDGEVTVSDGLSVSFSVVFCVFIFNCFVITEPFTSYSTFSTNARREAVVRRSCRVQ</sequence>
<evidence type="ECO:0000313" key="2">
    <source>
        <dbReference type="Proteomes" id="UP001469553"/>
    </source>
</evidence>
<gene>
    <name evidence="1" type="ORF">AMECASPLE_001208</name>
</gene>
<dbReference type="EMBL" id="JAHRIP010056467">
    <property type="protein sequence ID" value="MEQ2301931.1"/>
    <property type="molecule type" value="Genomic_DNA"/>
</dbReference>
<organism evidence="1 2">
    <name type="scientific">Ameca splendens</name>
    <dbReference type="NCBI Taxonomy" id="208324"/>
    <lineage>
        <taxon>Eukaryota</taxon>
        <taxon>Metazoa</taxon>
        <taxon>Chordata</taxon>
        <taxon>Craniata</taxon>
        <taxon>Vertebrata</taxon>
        <taxon>Euteleostomi</taxon>
        <taxon>Actinopterygii</taxon>
        <taxon>Neopterygii</taxon>
        <taxon>Teleostei</taxon>
        <taxon>Neoteleostei</taxon>
        <taxon>Acanthomorphata</taxon>
        <taxon>Ovalentaria</taxon>
        <taxon>Atherinomorphae</taxon>
        <taxon>Cyprinodontiformes</taxon>
        <taxon>Goodeidae</taxon>
        <taxon>Ameca</taxon>
    </lineage>
</organism>
<protein>
    <submittedName>
        <fullName evidence="1">Uncharacterized protein</fullName>
    </submittedName>
</protein>
<evidence type="ECO:0000313" key="1">
    <source>
        <dbReference type="EMBL" id="MEQ2301931.1"/>
    </source>
</evidence>
<comment type="caution">
    <text evidence="1">The sequence shown here is derived from an EMBL/GenBank/DDBJ whole genome shotgun (WGS) entry which is preliminary data.</text>
</comment>
<reference evidence="1 2" key="1">
    <citation type="submission" date="2021-06" db="EMBL/GenBank/DDBJ databases">
        <authorList>
            <person name="Palmer J.M."/>
        </authorList>
    </citation>
    <scope>NUCLEOTIDE SEQUENCE [LARGE SCALE GENOMIC DNA]</scope>
    <source>
        <strain evidence="1 2">AS_MEX2019</strain>
        <tissue evidence="1">Muscle</tissue>
    </source>
</reference>
<name>A0ABV0Z7B0_9TELE</name>
<dbReference type="Proteomes" id="UP001469553">
    <property type="component" value="Unassembled WGS sequence"/>
</dbReference>
<accession>A0ABV0Z7B0</accession>
<keyword evidence="2" id="KW-1185">Reference proteome</keyword>
<proteinExistence type="predicted"/>